<keyword evidence="3" id="KW-0862">Zinc</keyword>
<dbReference type="Gene3D" id="3.30.40.10">
    <property type="entry name" value="Zinc/RING finger domain, C3HC4 (zinc finger)"/>
    <property type="match status" value="1"/>
</dbReference>
<evidence type="ECO:0000256" key="2">
    <source>
        <dbReference type="ARBA" id="ARBA00022771"/>
    </source>
</evidence>
<dbReference type="InterPro" id="IPR051051">
    <property type="entry name" value="E3_ubiq-ligase_TRIM/RNF"/>
</dbReference>
<keyword evidence="1" id="KW-0479">Metal-binding</keyword>
<dbReference type="Pfam" id="PF15227">
    <property type="entry name" value="zf-C3HC4_4"/>
    <property type="match status" value="1"/>
</dbReference>
<dbReference type="CDD" id="cd19769">
    <property type="entry name" value="Bbox2_TRIM16-like"/>
    <property type="match status" value="1"/>
</dbReference>
<dbReference type="InterPro" id="IPR001841">
    <property type="entry name" value="Znf_RING"/>
</dbReference>
<dbReference type="PROSITE" id="PS50119">
    <property type="entry name" value="ZF_BBOX"/>
    <property type="match status" value="1"/>
</dbReference>
<feature type="domain" description="RING-type" evidence="7">
    <location>
        <begin position="17"/>
        <end position="60"/>
    </location>
</feature>
<protein>
    <recommendedName>
        <fullName evidence="11">RING-type domain-containing protein</fullName>
    </recommendedName>
</protein>
<accession>A0A401NFN7</accession>
<dbReference type="InterPro" id="IPR058030">
    <property type="entry name" value="TRIM8/14/16/25/29/45/65_CC"/>
</dbReference>
<name>A0A401NFN7_SCYTO</name>
<evidence type="ECO:0000256" key="5">
    <source>
        <dbReference type="SAM" id="Coils"/>
    </source>
</evidence>
<dbReference type="SMART" id="SM00184">
    <property type="entry name" value="RING"/>
    <property type="match status" value="1"/>
</dbReference>
<gene>
    <name evidence="9" type="ORF">scyTo_0014015</name>
</gene>
<feature type="region of interest" description="Disordered" evidence="6">
    <location>
        <begin position="356"/>
        <end position="386"/>
    </location>
</feature>
<reference evidence="9 10" key="1">
    <citation type="journal article" date="2018" name="Nat. Ecol. Evol.">
        <title>Shark genomes provide insights into elasmobranch evolution and the origin of vertebrates.</title>
        <authorList>
            <person name="Hara Y"/>
            <person name="Yamaguchi K"/>
            <person name="Onimaru K"/>
            <person name="Kadota M"/>
            <person name="Koyanagi M"/>
            <person name="Keeley SD"/>
            <person name="Tatsumi K"/>
            <person name="Tanaka K"/>
            <person name="Motone F"/>
            <person name="Kageyama Y"/>
            <person name="Nozu R"/>
            <person name="Adachi N"/>
            <person name="Nishimura O"/>
            <person name="Nakagawa R"/>
            <person name="Tanegashima C"/>
            <person name="Kiyatake I"/>
            <person name="Matsumoto R"/>
            <person name="Murakumo K"/>
            <person name="Nishida K"/>
            <person name="Terakita A"/>
            <person name="Kuratani S"/>
            <person name="Sato K"/>
            <person name="Hyodo S Kuraku.S."/>
        </authorList>
    </citation>
    <scope>NUCLEOTIDE SEQUENCE [LARGE SCALE GENOMIC DNA]</scope>
</reference>
<feature type="region of interest" description="Disordered" evidence="6">
    <location>
        <begin position="392"/>
        <end position="411"/>
    </location>
</feature>
<dbReference type="PROSITE" id="PS00518">
    <property type="entry name" value="ZF_RING_1"/>
    <property type="match status" value="1"/>
</dbReference>
<evidence type="ECO:0000259" key="8">
    <source>
        <dbReference type="PROSITE" id="PS50119"/>
    </source>
</evidence>
<evidence type="ECO:0000313" key="10">
    <source>
        <dbReference type="Proteomes" id="UP000288216"/>
    </source>
</evidence>
<dbReference type="InterPro" id="IPR000315">
    <property type="entry name" value="Znf_B-box"/>
</dbReference>
<comment type="caution">
    <text evidence="9">The sequence shown here is derived from an EMBL/GenBank/DDBJ whole genome shotgun (WGS) entry which is preliminary data.</text>
</comment>
<evidence type="ECO:0000256" key="3">
    <source>
        <dbReference type="ARBA" id="ARBA00022833"/>
    </source>
</evidence>
<dbReference type="Pfam" id="PF00643">
    <property type="entry name" value="zf-B_box"/>
    <property type="match status" value="1"/>
</dbReference>
<feature type="domain" description="B box-type" evidence="8">
    <location>
        <begin position="150"/>
        <end position="190"/>
    </location>
</feature>
<dbReference type="SUPFAM" id="SSF57845">
    <property type="entry name" value="B-box zinc-binding domain"/>
    <property type="match status" value="1"/>
</dbReference>
<evidence type="ECO:0008006" key="11">
    <source>
        <dbReference type="Google" id="ProtNLM"/>
    </source>
</evidence>
<dbReference type="Gene3D" id="3.30.160.60">
    <property type="entry name" value="Classic Zinc Finger"/>
    <property type="match status" value="1"/>
</dbReference>
<dbReference type="EMBL" id="BFAA01007379">
    <property type="protein sequence ID" value="GCB59782.1"/>
    <property type="molecule type" value="Genomic_DNA"/>
</dbReference>
<keyword evidence="10" id="KW-1185">Reference proteome</keyword>
<dbReference type="InterPro" id="IPR013083">
    <property type="entry name" value="Znf_RING/FYVE/PHD"/>
</dbReference>
<dbReference type="Proteomes" id="UP000288216">
    <property type="component" value="Unassembled WGS sequence"/>
</dbReference>
<dbReference type="PANTHER" id="PTHR25465">
    <property type="entry name" value="B-BOX DOMAIN CONTAINING"/>
    <property type="match status" value="1"/>
</dbReference>
<dbReference type="STRING" id="75743.A0A401NFN7"/>
<feature type="compositionally biased region" description="Polar residues" evidence="6">
    <location>
        <begin position="374"/>
        <end position="383"/>
    </location>
</feature>
<evidence type="ECO:0000256" key="6">
    <source>
        <dbReference type="SAM" id="MobiDB-lite"/>
    </source>
</evidence>
<keyword evidence="2 4" id="KW-0863">Zinc-finger</keyword>
<dbReference type="AlphaFoldDB" id="A0A401NFN7"/>
<organism evidence="9 10">
    <name type="scientific">Scyliorhinus torazame</name>
    <name type="common">Cloudy catshark</name>
    <name type="synonym">Catulus torazame</name>
    <dbReference type="NCBI Taxonomy" id="75743"/>
    <lineage>
        <taxon>Eukaryota</taxon>
        <taxon>Metazoa</taxon>
        <taxon>Chordata</taxon>
        <taxon>Craniata</taxon>
        <taxon>Vertebrata</taxon>
        <taxon>Chondrichthyes</taxon>
        <taxon>Elasmobranchii</taxon>
        <taxon>Galeomorphii</taxon>
        <taxon>Galeoidea</taxon>
        <taxon>Carcharhiniformes</taxon>
        <taxon>Scyliorhinidae</taxon>
        <taxon>Scyliorhinus</taxon>
    </lineage>
</organism>
<sequence>MALASSNVQISREKLVCAICLDLFKNPATIPCGHNFCLECIGRFWDQQFSIGAYSCPQCRKSFIPRPLLHRNIIVCDIVDDFLKSGAKPDSTRPLAGPGDVTCDFCSSGRLRAARSCLVCLASYCEEHLTPHRDSPAFQDHPLTEPVPDIKERKCKMHRKHLELFCRSDKTFICCVCTTNEHRNHEVVTLEEEVHSRKKELYQMDLEMEKQLQGTLLEIGTLQETIDSITRTAQQVELEITNKFSSMTAAIDEALKVVIDLIGTEQEEAVNQANSIRSQLEQKCTELREKKLQLEILANKSDNFKFVQESLCFSSSSQVPNVPKLKSDLHSKLARASEAATELSAQVKECLRRAMKRKLKSSESRGNEKAARSSDVSPYTSLLRQEPKIRKDVLQYAAAPPPRNASQGWSSRRHCRCHEADF</sequence>
<dbReference type="PANTHER" id="PTHR25465:SF14">
    <property type="entry name" value="E3 UBIQUITIN-PROTEIN LIGASE TRIM65"/>
    <property type="match status" value="1"/>
</dbReference>
<dbReference type="Gene3D" id="4.10.830.40">
    <property type="match status" value="1"/>
</dbReference>
<evidence type="ECO:0000256" key="4">
    <source>
        <dbReference type="PROSITE-ProRule" id="PRU00024"/>
    </source>
</evidence>
<dbReference type="Pfam" id="PF25600">
    <property type="entry name" value="TRIM_CC"/>
    <property type="match status" value="1"/>
</dbReference>
<dbReference type="OMA" id="GSRHKHP"/>
<dbReference type="OrthoDB" id="6105938at2759"/>
<feature type="compositionally biased region" description="Basic and acidic residues" evidence="6">
    <location>
        <begin position="360"/>
        <end position="372"/>
    </location>
</feature>
<dbReference type="InterPro" id="IPR017907">
    <property type="entry name" value="Znf_RING_CS"/>
</dbReference>
<evidence type="ECO:0000313" key="9">
    <source>
        <dbReference type="EMBL" id="GCB59782.1"/>
    </source>
</evidence>
<dbReference type="PROSITE" id="PS50089">
    <property type="entry name" value="ZF_RING_2"/>
    <property type="match status" value="1"/>
</dbReference>
<dbReference type="GO" id="GO:0008270">
    <property type="term" value="F:zinc ion binding"/>
    <property type="evidence" value="ECO:0007669"/>
    <property type="project" value="UniProtKB-KW"/>
</dbReference>
<dbReference type="SUPFAM" id="SSF57850">
    <property type="entry name" value="RING/U-box"/>
    <property type="match status" value="1"/>
</dbReference>
<proteinExistence type="predicted"/>
<feature type="coiled-coil region" evidence="5">
    <location>
        <begin position="270"/>
        <end position="300"/>
    </location>
</feature>
<dbReference type="SMART" id="SM00336">
    <property type="entry name" value="BBOX"/>
    <property type="match status" value="1"/>
</dbReference>
<keyword evidence="5" id="KW-0175">Coiled coil</keyword>
<evidence type="ECO:0000256" key="1">
    <source>
        <dbReference type="ARBA" id="ARBA00022723"/>
    </source>
</evidence>
<evidence type="ECO:0000259" key="7">
    <source>
        <dbReference type="PROSITE" id="PS50089"/>
    </source>
</evidence>